<reference evidence="1" key="1">
    <citation type="submission" date="2021-06" db="EMBL/GenBank/DDBJ databases">
        <authorList>
            <person name="Kallberg Y."/>
            <person name="Tangrot J."/>
            <person name="Rosling A."/>
        </authorList>
    </citation>
    <scope>NUCLEOTIDE SEQUENCE</scope>
    <source>
        <strain evidence="1">IN212</strain>
    </source>
</reference>
<dbReference type="AlphaFoldDB" id="A0A9N9HJN8"/>
<sequence>LSFRLPDISFNDVHAKINYYKAYATVNGLSKKAILTELDAGPNILQELENFMNSFITKYKPKSKKK</sequence>
<gene>
    <name evidence="1" type="ORF">RFULGI_LOCUS9858</name>
</gene>
<dbReference type="EMBL" id="CAJVPZ010018420">
    <property type="protein sequence ID" value="CAG8687785.1"/>
    <property type="molecule type" value="Genomic_DNA"/>
</dbReference>
<proteinExistence type="predicted"/>
<organism evidence="1 2">
    <name type="scientific">Racocetra fulgida</name>
    <dbReference type="NCBI Taxonomy" id="60492"/>
    <lineage>
        <taxon>Eukaryota</taxon>
        <taxon>Fungi</taxon>
        <taxon>Fungi incertae sedis</taxon>
        <taxon>Mucoromycota</taxon>
        <taxon>Glomeromycotina</taxon>
        <taxon>Glomeromycetes</taxon>
        <taxon>Diversisporales</taxon>
        <taxon>Gigasporaceae</taxon>
        <taxon>Racocetra</taxon>
    </lineage>
</organism>
<dbReference type="Proteomes" id="UP000789396">
    <property type="component" value="Unassembled WGS sequence"/>
</dbReference>
<name>A0A9N9HJN8_9GLOM</name>
<protein>
    <submittedName>
        <fullName evidence="1">9904_t:CDS:1</fullName>
    </submittedName>
</protein>
<comment type="caution">
    <text evidence="1">The sequence shown here is derived from an EMBL/GenBank/DDBJ whole genome shotgun (WGS) entry which is preliminary data.</text>
</comment>
<feature type="non-terminal residue" evidence="1">
    <location>
        <position position="1"/>
    </location>
</feature>
<evidence type="ECO:0000313" key="1">
    <source>
        <dbReference type="EMBL" id="CAG8687785.1"/>
    </source>
</evidence>
<accession>A0A9N9HJN8</accession>
<evidence type="ECO:0000313" key="2">
    <source>
        <dbReference type="Proteomes" id="UP000789396"/>
    </source>
</evidence>
<dbReference type="OrthoDB" id="2410524at2759"/>
<keyword evidence="2" id="KW-1185">Reference proteome</keyword>